<name>Q6Z6G4_ORYSJ</name>
<evidence type="ECO:0000313" key="3">
    <source>
        <dbReference type="Proteomes" id="UP000000763"/>
    </source>
</evidence>
<reference evidence="3" key="2">
    <citation type="journal article" date="2008" name="Nucleic Acids Res.">
        <title>The rice annotation project database (RAP-DB): 2008 update.</title>
        <authorList>
            <consortium name="The rice annotation project (RAP)"/>
        </authorList>
    </citation>
    <scope>GENOME REANNOTATION</scope>
    <source>
        <strain evidence="3">cv. Nipponbare</strain>
    </source>
</reference>
<feature type="region of interest" description="Disordered" evidence="1">
    <location>
        <begin position="163"/>
        <end position="182"/>
    </location>
</feature>
<feature type="compositionally biased region" description="Basic and acidic residues" evidence="1">
    <location>
        <begin position="247"/>
        <end position="257"/>
    </location>
</feature>
<proteinExistence type="predicted"/>
<organism evidence="2 3">
    <name type="scientific">Oryza sativa subsp. japonica</name>
    <name type="common">Rice</name>
    <dbReference type="NCBI Taxonomy" id="39947"/>
    <lineage>
        <taxon>Eukaryota</taxon>
        <taxon>Viridiplantae</taxon>
        <taxon>Streptophyta</taxon>
        <taxon>Embryophyta</taxon>
        <taxon>Tracheophyta</taxon>
        <taxon>Spermatophyta</taxon>
        <taxon>Magnoliopsida</taxon>
        <taxon>Liliopsida</taxon>
        <taxon>Poales</taxon>
        <taxon>Poaceae</taxon>
        <taxon>BOP clade</taxon>
        <taxon>Oryzoideae</taxon>
        <taxon>Oryzeae</taxon>
        <taxon>Oryzinae</taxon>
        <taxon>Oryza</taxon>
        <taxon>Oryza sativa</taxon>
    </lineage>
</organism>
<sequence>MGARGGVPNAPAPCTAAAVRSDRNPRPPRHAAFRGPRLGGLGRNGPARRGRAASRACVTAFFLPSLPASNPGKTPRRFGRVVVTAAAAADMPRGRRIDGCAGVRATCATEAGGAPRLCACRVLPLRASQPQWRRTPERMRVARGGGRFMECADRTTPYRSLACTGDRESRSPEPLPSTSCTREGGNKVFGKRFARLLPVRLRRLAFLSARVLRAFVDARNREYFLPSNRSFRHLGRTSGFSRSHQRNAGEEHGALHR</sequence>
<reference evidence="3" key="1">
    <citation type="journal article" date="2005" name="Nature">
        <title>The map-based sequence of the rice genome.</title>
        <authorList>
            <consortium name="International rice genome sequencing project (IRGSP)"/>
            <person name="Matsumoto T."/>
            <person name="Wu J."/>
            <person name="Kanamori H."/>
            <person name="Katayose Y."/>
            <person name="Fujisawa M."/>
            <person name="Namiki N."/>
            <person name="Mizuno H."/>
            <person name="Yamamoto K."/>
            <person name="Antonio B.A."/>
            <person name="Baba T."/>
            <person name="Sakata K."/>
            <person name="Nagamura Y."/>
            <person name="Aoki H."/>
            <person name="Arikawa K."/>
            <person name="Arita K."/>
            <person name="Bito T."/>
            <person name="Chiden Y."/>
            <person name="Fujitsuka N."/>
            <person name="Fukunaka R."/>
            <person name="Hamada M."/>
            <person name="Harada C."/>
            <person name="Hayashi A."/>
            <person name="Hijishita S."/>
            <person name="Honda M."/>
            <person name="Hosokawa S."/>
            <person name="Ichikawa Y."/>
            <person name="Idonuma A."/>
            <person name="Iijima M."/>
            <person name="Ikeda M."/>
            <person name="Ikeno M."/>
            <person name="Ito K."/>
            <person name="Ito S."/>
            <person name="Ito T."/>
            <person name="Ito Y."/>
            <person name="Ito Y."/>
            <person name="Iwabuchi A."/>
            <person name="Kamiya K."/>
            <person name="Karasawa W."/>
            <person name="Kurita K."/>
            <person name="Katagiri S."/>
            <person name="Kikuta A."/>
            <person name="Kobayashi H."/>
            <person name="Kobayashi N."/>
            <person name="Machita K."/>
            <person name="Maehara T."/>
            <person name="Masukawa M."/>
            <person name="Mizubayashi T."/>
            <person name="Mukai Y."/>
            <person name="Nagasaki H."/>
            <person name="Nagata Y."/>
            <person name="Naito S."/>
            <person name="Nakashima M."/>
            <person name="Nakama Y."/>
            <person name="Nakamichi Y."/>
            <person name="Nakamura M."/>
            <person name="Meguro A."/>
            <person name="Negishi M."/>
            <person name="Ohta I."/>
            <person name="Ohta T."/>
            <person name="Okamoto M."/>
            <person name="Ono N."/>
            <person name="Saji S."/>
            <person name="Sakaguchi M."/>
            <person name="Sakai K."/>
            <person name="Shibata M."/>
            <person name="Shimokawa T."/>
            <person name="Song J."/>
            <person name="Takazaki Y."/>
            <person name="Terasawa K."/>
            <person name="Tsugane M."/>
            <person name="Tsuji K."/>
            <person name="Ueda S."/>
            <person name="Waki K."/>
            <person name="Yamagata H."/>
            <person name="Yamamoto M."/>
            <person name="Yamamoto S."/>
            <person name="Yamane H."/>
            <person name="Yoshiki S."/>
            <person name="Yoshihara R."/>
            <person name="Yukawa K."/>
            <person name="Zhong H."/>
            <person name="Yano M."/>
            <person name="Yuan Q."/>
            <person name="Ouyang S."/>
            <person name="Liu J."/>
            <person name="Jones K.M."/>
            <person name="Gansberger K."/>
            <person name="Moffat K."/>
            <person name="Hill J."/>
            <person name="Bera J."/>
            <person name="Fadrosh D."/>
            <person name="Jin S."/>
            <person name="Johri S."/>
            <person name="Kim M."/>
            <person name="Overton L."/>
            <person name="Reardon M."/>
            <person name="Tsitrin T."/>
            <person name="Vuong H."/>
            <person name="Weaver B."/>
            <person name="Ciecko A."/>
            <person name="Tallon L."/>
            <person name="Jackson J."/>
            <person name="Pai G."/>
            <person name="Aken S.V."/>
            <person name="Utterback T."/>
            <person name="Reidmuller S."/>
            <person name="Feldblyum T."/>
            <person name="Hsiao J."/>
            <person name="Zismann V."/>
            <person name="Iobst S."/>
            <person name="de Vazeille A.R."/>
            <person name="Buell C.R."/>
            <person name="Ying K."/>
            <person name="Li Y."/>
            <person name="Lu T."/>
            <person name="Huang Y."/>
            <person name="Zhao Q."/>
            <person name="Feng Q."/>
            <person name="Zhang L."/>
            <person name="Zhu J."/>
            <person name="Weng Q."/>
            <person name="Mu J."/>
            <person name="Lu Y."/>
            <person name="Fan D."/>
            <person name="Liu Y."/>
            <person name="Guan J."/>
            <person name="Zhang Y."/>
            <person name="Yu S."/>
            <person name="Liu X."/>
            <person name="Zhang Y."/>
            <person name="Hong G."/>
            <person name="Han B."/>
            <person name="Choisne N."/>
            <person name="Demange N."/>
            <person name="Orjeda G."/>
            <person name="Samain S."/>
            <person name="Cattolico L."/>
            <person name="Pelletier E."/>
            <person name="Couloux A."/>
            <person name="Segurens B."/>
            <person name="Wincker P."/>
            <person name="D'Hont A."/>
            <person name="Scarpelli C."/>
            <person name="Weissenbach J."/>
            <person name="Salanoubat M."/>
            <person name="Quetier F."/>
            <person name="Yu Y."/>
            <person name="Kim H.R."/>
            <person name="Rambo T."/>
            <person name="Currie J."/>
            <person name="Collura K."/>
            <person name="Luo M."/>
            <person name="Yang T."/>
            <person name="Ammiraju J.S.S."/>
            <person name="Engler F."/>
            <person name="Soderlund C."/>
            <person name="Wing R.A."/>
            <person name="Palmer L.E."/>
            <person name="de la Bastide M."/>
            <person name="Spiegel L."/>
            <person name="Nascimento L."/>
            <person name="Zutavern T."/>
            <person name="O'Shaughnessy A."/>
            <person name="Dike S."/>
            <person name="Dedhia N."/>
            <person name="Preston R."/>
            <person name="Balija V."/>
            <person name="McCombie W.R."/>
            <person name="Chow T."/>
            <person name="Chen H."/>
            <person name="Chung M."/>
            <person name="Chen C."/>
            <person name="Shaw J."/>
            <person name="Wu H."/>
            <person name="Hsiao K."/>
            <person name="Chao Y."/>
            <person name="Chu M."/>
            <person name="Cheng C."/>
            <person name="Hour A."/>
            <person name="Lee P."/>
            <person name="Lin S."/>
            <person name="Lin Y."/>
            <person name="Liou J."/>
            <person name="Liu S."/>
            <person name="Hsing Y."/>
            <person name="Raghuvanshi S."/>
            <person name="Mohanty A."/>
            <person name="Bharti A.K."/>
            <person name="Gaur A."/>
            <person name="Gupta V."/>
            <person name="Kumar D."/>
            <person name="Ravi V."/>
            <person name="Vij S."/>
            <person name="Kapur A."/>
            <person name="Khurana P."/>
            <person name="Khurana P."/>
            <person name="Khurana J.P."/>
            <person name="Tyagi A.K."/>
            <person name="Gaikwad K."/>
            <person name="Singh A."/>
            <person name="Dalal V."/>
            <person name="Srivastava S."/>
            <person name="Dixit A."/>
            <person name="Pal A.K."/>
            <person name="Ghazi I.A."/>
            <person name="Yadav M."/>
            <person name="Pandit A."/>
            <person name="Bhargava A."/>
            <person name="Sureshbabu K."/>
            <person name="Batra K."/>
            <person name="Sharma T.R."/>
            <person name="Mohapatra T."/>
            <person name="Singh N.K."/>
            <person name="Messing J."/>
            <person name="Nelson A.B."/>
            <person name="Fuks G."/>
            <person name="Kavchok S."/>
            <person name="Keizer G."/>
            <person name="Linton E."/>
            <person name="Llaca V."/>
            <person name="Song R."/>
            <person name="Tanyolac B."/>
            <person name="Young S."/>
            <person name="Ho-Il K."/>
            <person name="Hahn J.H."/>
            <person name="Sangsakoo G."/>
            <person name="Vanavichit A."/>
            <person name="de Mattos Luiz.A.T."/>
            <person name="Zimmer P.D."/>
            <person name="Malone G."/>
            <person name="Dellagostin O."/>
            <person name="de Oliveira A.C."/>
            <person name="Bevan M."/>
            <person name="Bancroft I."/>
            <person name="Minx P."/>
            <person name="Cordum H."/>
            <person name="Wilson R."/>
            <person name="Cheng Z."/>
            <person name="Jin W."/>
            <person name="Jiang J."/>
            <person name="Leong S.A."/>
            <person name="Iwama H."/>
            <person name="Gojobori T."/>
            <person name="Itoh T."/>
            <person name="Niimura Y."/>
            <person name="Fujii Y."/>
            <person name="Habara T."/>
            <person name="Sakai H."/>
            <person name="Sato Y."/>
            <person name="Wilson G."/>
            <person name="Kumar K."/>
            <person name="McCouch S."/>
            <person name="Juretic N."/>
            <person name="Hoen D."/>
            <person name="Wright S."/>
            <person name="Bruskiewich R."/>
            <person name="Bureau T."/>
            <person name="Miyao A."/>
            <person name="Hirochika H."/>
            <person name="Nishikawa T."/>
            <person name="Kadowaki K."/>
            <person name="Sugiura M."/>
            <person name="Burr B."/>
            <person name="Sasaki T."/>
        </authorList>
    </citation>
    <scope>NUCLEOTIDE SEQUENCE [LARGE SCALE GENOMIC DNA]</scope>
    <source>
        <strain evidence="3">cv. Nipponbare</strain>
    </source>
</reference>
<accession>Q6Z6G4</accession>
<dbReference type="EMBL" id="AP005002">
    <property type="protein sequence ID" value="BAD17214.1"/>
    <property type="molecule type" value="Genomic_DNA"/>
</dbReference>
<evidence type="ECO:0000256" key="1">
    <source>
        <dbReference type="SAM" id="MobiDB-lite"/>
    </source>
</evidence>
<dbReference type="AlphaFoldDB" id="Q6Z6G4"/>
<feature type="region of interest" description="Disordered" evidence="1">
    <location>
        <begin position="1"/>
        <end position="49"/>
    </location>
</feature>
<feature type="region of interest" description="Disordered" evidence="1">
    <location>
        <begin position="235"/>
        <end position="257"/>
    </location>
</feature>
<dbReference type="Proteomes" id="UP000000763">
    <property type="component" value="Chromosome 2"/>
</dbReference>
<gene>
    <name evidence="2" type="primary">P0486G03.20</name>
</gene>
<evidence type="ECO:0000313" key="2">
    <source>
        <dbReference type="EMBL" id="BAD17214.1"/>
    </source>
</evidence>
<protein>
    <submittedName>
        <fullName evidence="2">Uncharacterized protein</fullName>
    </submittedName>
</protein>